<keyword evidence="4" id="KW-1185">Reference proteome</keyword>
<evidence type="ECO:0000256" key="2">
    <source>
        <dbReference type="SAM" id="Phobius"/>
    </source>
</evidence>
<comment type="caution">
    <text evidence="3">The sequence shown here is derived from an EMBL/GenBank/DDBJ whole genome shotgun (WGS) entry which is preliminary data.</text>
</comment>
<protein>
    <submittedName>
        <fullName evidence="3">Uncharacterized protein</fullName>
    </submittedName>
</protein>
<name>A0ABS3DZ92_9BACI</name>
<feature type="region of interest" description="Disordered" evidence="1">
    <location>
        <begin position="158"/>
        <end position="177"/>
    </location>
</feature>
<feature type="transmembrane region" description="Helical" evidence="2">
    <location>
        <begin position="6"/>
        <end position="26"/>
    </location>
</feature>
<reference evidence="3 4" key="1">
    <citation type="submission" date="2020-12" db="EMBL/GenBank/DDBJ databases">
        <title>Oil enriched cultivation method for isolating marine PHA-producing bacteria.</title>
        <authorList>
            <person name="Zheng W."/>
            <person name="Yu S."/>
            <person name="Huang Y."/>
        </authorList>
    </citation>
    <scope>NUCLEOTIDE SEQUENCE [LARGE SCALE GENOMIC DNA]</scope>
    <source>
        <strain evidence="3 4">SY-2-6</strain>
    </source>
</reference>
<keyword evidence="2" id="KW-0812">Transmembrane</keyword>
<keyword evidence="2" id="KW-0472">Membrane</keyword>
<evidence type="ECO:0000256" key="1">
    <source>
        <dbReference type="SAM" id="MobiDB-lite"/>
    </source>
</evidence>
<organism evidence="3 4">
    <name type="scientific">Halobacillus kuroshimensis</name>
    <dbReference type="NCBI Taxonomy" id="302481"/>
    <lineage>
        <taxon>Bacteria</taxon>
        <taxon>Bacillati</taxon>
        <taxon>Bacillota</taxon>
        <taxon>Bacilli</taxon>
        <taxon>Bacillales</taxon>
        <taxon>Bacillaceae</taxon>
        <taxon>Halobacillus</taxon>
    </lineage>
</organism>
<evidence type="ECO:0000313" key="3">
    <source>
        <dbReference type="EMBL" id="MBN8236675.1"/>
    </source>
</evidence>
<keyword evidence="2" id="KW-1133">Transmembrane helix</keyword>
<dbReference type="EMBL" id="JAEKJY010000005">
    <property type="protein sequence ID" value="MBN8236675.1"/>
    <property type="molecule type" value="Genomic_DNA"/>
</dbReference>
<feature type="compositionally biased region" description="Basic residues" evidence="1">
    <location>
        <begin position="165"/>
        <end position="177"/>
    </location>
</feature>
<sequence>MADLIELIFSNFVIVAAIIGGIISWFSGMSKEKDQKPGAPKKQTAPRPYPNKSQGEPQQEKEGQQDKGGRLREYYEEKQKRLEEIAEKSRSDASGYNNNRTITDSPVYNAEKSSPMEENPPAGRKASTKAPPLTMEGPLVEQARKWDKKKLAEGIVMAEILGPPRAHKPHRSHPRKR</sequence>
<feature type="compositionally biased region" description="Polar residues" evidence="1">
    <location>
        <begin position="92"/>
        <end position="106"/>
    </location>
</feature>
<feature type="region of interest" description="Disordered" evidence="1">
    <location>
        <begin position="31"/>
        <end position="145"/>
    </location>
</feature>
<accession>A0ABS3DZ92</accession>
<gene>
    <name evidence="3" type="ORF">JF544_15555</name>
</gene>
<dbReference type="RefSeq" id="WP_206935223.1">
    <property type="nucleotide sequence ID" value="NZ_JAEKJY010000005.1"/>
</dbReference>
<dbReference type="Proteomes" id="UP000663970">
    <property type="component" value="Unassembled WGS sequence"/>
</dbReference>
<evidence type="ECO:0000313" key="4">
    <source>
        <dbReference type="Proteomes" id="UP000663970"/>
    </source>
</evidence>
<proteinExistence type="predicted"/>
<feature type="compositionally biased region" description="Basic and acidic residues" evidence="1">
    <location>
        <begin position="58"/>
        <end position="91"/>
    </location>
</feature>